<evidence type="ECO:0000256" key="7">
    <source>
        <dbReference type="PROSITE-ProRule" id="PRU00059"/>
    </source>
</evidence>
<dbReference type="CDD" id="cd00057">
    <property type="entry name" value="FA58C"/>
    <property type="match status" value="1"/>
</dbReference>
<dbReference type="SMART" id="SM00042">
    <property type="entry name" value="CUB"/>
    <property type="match status" value="1"/>
</dbReference>
<dbReference type="AlphaFoldDB" id="A0A4W4EUV3"/>
<accession>A0A4W4EUV3</accession>
<dbReference type="InterPro" id="IPR000859">
    <property type="entry name" value="CUB_dom"/>
</dbReference>
<dbReference type="SMART" id="SM00603">
    <property type="entry name" value="LCCL"/>
    <property type="match status" value="1"/>
</dbReference>
<dbReference type="InterPro" id="IPR036609">
    <property type="entry name" value="LCCL_sf"/>
</dbReference>
<evidence type="ECO:0000256" key="9">
    <source>
        <dbReference type="SAM" id="SignalP"/>
    </source>
</evidence>
<keyword evidence="4" id="KW-1133">Transmembrane helix</keyword>
<evidence type="ECO:0000256" key="1">
    <source>
        <dbReference type="ARBA" id="ARBA00004479"/>
    </source>
</evidence>
<sequence length="700" mass="77609">MQYSVILFSCAVLHFSFSFSCCSFRFTFYGKFPQAHAELSNDGCGHSVLGPQSGHLSSKNYLGLYPNNSCEWNIRVSSSLRIVLTFEDLSIEGEDCRTDYLKVLKESKHVYWQHCGGVQSLPGPYPGPSQPLYTDESELTVSFRASRHTPGSSFQLSYSTVDHRDMLTCSNKGIHFSLSQYRKYCPAGCGAEMAAEVAGDVSHGYRHTSVLCKSAVHAGVILDQFGGPITVEEHRGLWHYEPVQANAPGLLLFTLITTDCTRQTVLQPVSASSSWLSDGPVGSEVDWSPNTTHLVSATGIWATEAKGRQWLELDLGEKKRITGILTSGVSSSDHYVKSYKILYKEKSHWQTYTQYNCSEDMIFEGNVDSLYQARNTFRPAIIARYVRVVPLQWHQGIGLMAELLGCPIVQNFPSTYVLGLEGYGRKDIRRLQGYKKTSTTGAPALLLSLRSLSPPHRKKNKENGYDSADKPQTGCWKQVKQPSARHLSTEFTFSYSSEKDPLPKMDLVTSTMADYQQPLMLGAGTVSRKGSTFRPMDTDAKNDANEATSHYDYLHTANQYALPLTNQEPEYATPIIERHTFRKDGFLPDASYSVPGVVLSKSPSFKARDSTNYRKQAGDLSGGYQTPQVKSDRANCSEGIYDSPKVSRPAVVENGACSDYQKPQGKGPVHESYSRPRDCVWPEPAVPHRPDPEGSSLGGT</sequence>
<dbReference type="InterPro" id="IPR000421">
    <property type="entry name" value="FA58C"/>
</dbReference>
<evidence type="ECO:0000259" key="11">
    <source>
        <dbReference type="PROSITE" id="PS50022"/>
    </source>
</evidence>
<dbReference type="InterPro" id="IPR050633">
    <property type="entry name" value="Neuropilin_MCO_CoagFactor"/>
</dbReference>
<feature type="region of interest" description="Disordered" evidence="8">
    <location>
        <begin position="449"/>
        <end position="479"/>
    </location>
</feature>
<dbReference type="PANTHER" id="PTHR46806">
    <property type="entry name" value="F5/8 TYPE C DOMAIN-CONTAINING PROTEIN"/>
    <property type="match status" value="1"/>
</dbReference>
<feature type="chain" id="PRO_5044317834" description="Discoidin, CUB and LCCL domain containing 1" evidence="9">
    <location>
        <begin position="19"/>
        <end position="700"/>
    </location>
</feature>
<evidence type="ECO:0000256" key="3">
    <source>
        <dbReference type="ARBA" id="ARBA00022692"/>
    </source>
</evidence>
<dbReference type="InterPro" id="IPR004043">
    <property type="entry name" value="LCCL"/>
</dbReference>
<dbReference type="GeneTree" id="ENSGT00940000157334"/>
<dbReference type="SUPFAM" id="SSF69848">
    <property type="entry name" value="LCCL domain"/>
    <property type="match status" value="1"/>
</dbReference>
<name>A0A4W4EUV3_ELEEL</name>
<evidence type="ECO:0000259" key="12">
    <source>
        <dbReference type="PROSITE" id="PS50820"/>
    </source>
</evidence>
<reference evidence="13" key="3">
    <citation type="submission" date="2020-05" db="EMBL/GenBank/DDBJ databases">
        <title>Electrophorus electricus (electric eel) genome, fEleEle1, primary haplotype.</title>
        <authorList>
            <person name="Myers G."/>
            <person name="Meyer A."/>
            <person name="Fedrigo O."/>
            <person name="Formenti G."/>
            <person name="Rhie A."/>
            <person name="Tracey A."/>
            <person name="Sims Y."/>
            <person name="Jarvis E.D."/>
        </authorList>
    </citation>
    <scope>NUCLEOTIDE SEQUENCE [LARGE SCALE GENOMIC DNA]</scope>
</reference>
<reference evidence="13" key="5">
    <citation type="submission" date="2025-09" db="UniProtKB">
        <authorList>
            <consortium name="Ensembl"/>
        </authorList>
    </citation>
    <scope>IDENTIFICATION</scope>
</reference>
<feature type="region of interest" description="Disordered" evidence="8">
    <location>
        <begin position="603"/>
        <end position="643"/>
    </location>
</feature>
<dbReference type="STRING" id="8005.ENSEEEP00000015040"/>
<reference evidence="13" key="4">
    <citation type="submission" date="2025-08" db="UniProtKB">
        <authorList>
            <consortium name="Ensembl"/>
        </authorList>
    </citation>
    <scope>IDENTIFICATION</scope>
</reference>
<dbReference type="GO" id="GO:0005886">
    <property type="term" value="C:plasma membrane"/>
    <property type="evidence" value="ECO:0007669"/>
    <property type="project" value="TreeGrafter"/>
</dbReference>
<keyword evidence="2" id="KW-0597">Phosphoprotein</keyword>
<keyword evidence="6" id="KW-1015">Disulfide bond</keyword>
<dbReference type="OMA" id="HDGDYQR"/>
<dbReference type="SUPFAM" id="SSF49854">
    <property type="entry name" value="Spermadhesin, CUB domain"/>
    <property type="match status" value="1"/>
</dbReference>
<organism evidence="13 14">
    <name type="scientific">Electrophorus electricus</name>
    <name type="common">Electric eel</name>
    <name type="synonym">Gymnotus electricus</name>
    <dbReference type="NCBI Taxonomy" id="8005"/>
    <lineage>
        <taxon>Eukaryota</taxon>
        <taxon>Metazoa</taxon>
        <taxon>Chordata</taxon>
        <taxon>Craniata</taxon>
        <taxon>Vertebrata</taxon>
        <taxon>Euteleostomi</taxon>
        <taxon>Actinopterygii</taxon>
        <taxon>Neopterygii</taxon>
        <taxon>Teleostei</taxon>
        <taxon>Ostariophysi</taxon>
        <taxon>Gymnotiformes</taxon>
        <taxon>Gymnotoidei</taxon>
        <taxon>Gymnotidae</taxon>
        <taxon>Electrophorus</taxon>
    </lineage>
</organism>
<comment type="subcellular location">
    <subcellularLocation>
        <location evidence="1">Membrane</location>
        <topology evidence="1">Single-pass type I membrane protein</topology>
    </subcellularLocation>
</comment>
<dbReference type="GO" id="GO:0038023">
    <property type="term" value="F:signaling receptor activity"/>
    <property type="evidence" value="ECO:0007669"/>
    <property type="project" value="TreeGrafter"/>
</dbReference>
<dbReference type="Ensembl" id="ENSEEET00000015219.2">
    <property type="protein sequence ID" value="ENSEEEP00000015040.2"/>
    <property type="gene ID" value="ENSEEEG00000007482.2"/>
</dbReference>
<dbReference type="Pfam" id="PF00754">
    <property type="entry name" value="F5_F8_type_C"/>
    <property type="match status" value="1"/>
</dbReference>
<dbReference type="InterPro" id="IPR008979">
    <property type="entry name" value="Galactose-bd-like_sf"/>
</dbReference>
<evidence type="ECO:0000256" key="2">
    <source>
        <dbReference type="ARBA" id="ARBA00022553"/>
    </source>
</evidence>
<feature type="domain" description="CUB" evidence="10">
    <location>
        <begin position="44"/>
        <end position="161"/>
    </location>
</feature>
<keyword evidence="3" id="KW-0812">Transmembrane</keyword>
<evidence type="ECO:0000259" key="10">
    <source>
        <dbReference type="PROSITE" id="PS01180"/>
    </source>
</evidence>
<dbReference type="Gene3D" id="2.60.120.290">
    <property type="entry name" value="Spermadhesin, CUB domain"/>
    <property type="match status" value="1"/>
</dbReference>
<dbReference type="Gene3D" id="2.60.120.260">
    <property type="entry name" value="Galactose-binding domain-like"/>
    <property type="match status" value="1"/>
</dbReference>
<dbReference type="PROSITE" id="PS50022">
    <property type="entry name" value="FA58C_3"/>
    <property type="match status" value="1"/>
</dbReference>
<evidence type="ECO:0008006" key="15">
    <source>
        <dbReference type="Google" id="ProtNLM"/>
    </source>
</evidence>
<evidence type="ECO:0000256" key="4">
    <source>
        <dbReference type="ARBA" id="ARBA00022989"/>
    </source>
</evidence>
<feature type="signal peptide" evidence="9">
    <location>
        <begin position="1"/>
        <end position="18"/>
    </location>
</feature>
<keyword evidence="14" id="KW-1185">Reference proteome</keyword>
<feature type="compositionally biased region" description="Basic and acidic residues" evidence="8">
    <location>
        <begin position="668"/>
        <end position="692"/>
    </location>
</feature>
<keyword evidence="5" id="KW-0472">Membrane</keyword>
<dbReference type="PROSITE" id="PS50820">
    <property type="entry name" value="LCCL"/>
    <property type="match status" value="1"/>
</dbReference>
<dbReference type="Gene3D" id="2.170.130.20">
    <property type="entry name" value="LCCL-like domain"/>
    <property type="match status" value="1"/>
</dbReference>
<dbReference type="CDD" id="cd00041">
    <property type="entry name" value="CUB"/>
    <property type="match status" value="1"/>
</dbReference>
<feature type="domain" description="LCCL" evidence="12">
    <location>
        <begin position="163"/>
        <end position="246"/>
    </location>
</feature>
<reference evidence="14" key="2">
    <citation type="journal article" date="2017" name="Sci. Adv.">
        <title>A tail of two voltages: Proteomic comparison of the three electric organs of the electric eel.</title>
        <authorList>
            <person name="Traeger L.L."/>
            <person name="Sabat G."/>
            <person name="Barrett-Wilt G.A."/>
            <person name="Wells G.B."/>
            <person name="Sussman M.R."/>
        </authorList>
    </citation>
    <scope>NUCLEOTIDE SEQUENCE [LARGE SCALE GENOMIC DNA]</scope>
</reference>
<gene>
    <name evidence="13" type="primary">DCBLD1</name>
</gene>
<evidence type="ECO:0000313" key="13">
    <source>
        <dbReference type="Ensembl" id="ENSEEEP00000015040.2"/>
    </source>
</evidence>
<feature type="domain" description="F5/8 type C" evidence="11">
    <location>
        <begin position="260"/>
        <end position="406"/>
    </location>
</feature>
<dbReference type="PANTHER" id="PTHR46806:SF1">
    <property type="entry name" value="DISCOIDIN, CUB AND LCCL DOMAIN-CONTAINING PROTEIN 1"/>
    <property type="match status" value="1"/>
</dbReference>
<dbReference type="SMART" id="SM00231">
    <property type="entry name" value="FA58C"/>
    <property type="match status" value="1"/>
</dbReference>
<dbReference type="Proteomes" id="UP000314983">
    <property type="component" value="Chromosome 3"/>
</dbReference>
<reference evidence="14" key="1">
    <citation type="journal article" date="2014" name="Science">
        <title>Nonhuman genetics. Genomic basis for the convergent evolution of electric organs.</title>
        <authorList>
            <person name="Gallant J.R."/>
            <person name="Traeger L.L."/>
            <person name="Volkening J.D."/>
            <person name="Moffett H."/>
            <person name="Chen P.H."/>
            <person name="Novina C.D."/>
            <person name="Phillips G.N.Jr."/>
            <person name="Anand R."/>
            <person name="Wells G.B."/>
            <person name="Pinch M."/>
            <person name="Guth R."/>
            <person name="Unguez G.A."/>
            <person name="Albert J.S."/>
            <person name="Zakon H.H."/>
            <person name="Samanta M.P."/>
            <person name="Sussman M.R."/>
        </authorList>
    </citation>
    <scope>NUCLEOTIDE SEQUENCE [LARGE SCALE GENOMIC DNA]</scope>
</reference>
<evidence type="ECO:0000256" key="6">
    <source>
        <dbReference type="ARBA" id="ARBA00023157"/>
    </source>
</evidence>
<dbReference type="InterPro" id="IPR035914">
    <property type="entry name" value="Sperma_CUB_dom_sf"/>
</dbReference>
<keyword evidence="9" id="KW-0732">Signal</keyword>
<protein>
    <recommendedName>
        <fullName evidence="15">Discoidin, CUB and LCCL domain containing 1</fullName>
    </recommendedName>
</protein>
<dbReference type="Pfam" id="PF03815">
    <property type="entry name" value="LCCL"/>
    <property type="match status" value="1"/>
</dbReference>
<dbReference type="SUPFAM" id="SSF49785">
    <property type="entry name" value="Galactose-binding domain-like"/>
    <property type="match status" value="1"/>
</dbReference>
<evidence type="ECO:0000313" key="14">
    <source>
        <dbReference type="Proteomes" id="UP000314983"/>
    </source>
</evidence>
<dbReference type="PROSITE" id="PS01180">
    <property type="entry name" value="CUB"/>
    <property type="match status" value="1"/>
</dbReference>
<evidence type="ECO:0000256" key="5">
    <source>
        <dbReference type="ARBA" id="ARBA00023136"/>
    </source>
</evidence>
<feature type="region of interest" description="Disordered" evidence="8">
    <location>
        <begin position="656"/>
        <end position="700"/>
    </location>
</feature>
<evidence type="ECO:0000256" key="8">
    <source>
        <dbReference type="SAM" id="MobiDB-lite"/>
    </source>
</evidence>
<dbReference type="Pfam" id="PF00431">
    <property type="entry name" value="CUB"/>
    <property type="match status" value="1"/>
</dbReference>
<comment type="caution">
    <text evidence="7">Lacks conserved residue(s) required for the propagation of feature annotation.</text>
</comment>
<proteinExistence type="predicted"/>